<proteinExistence type="predicted"/>
<dbReference type="EMBL" id="LWCS01000039">
    <property type="protein sequence ID" value="OAN35461.1"/>
    <property type="molecule type" value="Genomic_DNA"/>
</dbReference>
<protein>
    <submittedName>
        <fullName evidence="1">Uncharacterized protein</fullName>
    </submittedName>
</protein>
<dbReference type="Proteomes" id="UP000078396">
    <property type="component" value="Unassembled WGS sequence"/>
</dbReference>
<evidence type="ECO:0000313" key="1">
    <source>
        <dbReference type="EMBL" id="OAN35461.1"/>
    </source>
</evidence>
<organism evidence="1 2">
    <name type="scientific">Mycolicibacterium iranicum</name>
    <name type="common">Mycobacterium iranicum</name>
    <dbReference type="NCBI Taxonomy" id="912594"/>
    <lineage>
        <taxon>Bacteria</taxon>
        <taxon>Bacillati</taxon>
        <taxon>Actinomycetota</taxon>
        <taxon>Actinomycetes</taxon>
        <taxon>Mycobacteriales</taxon>
        <taxon>Mycobacteriaceae</taxon>
        <taxon>Mycolicibacterium</taxon>
    </lineage>
</organism>
<evidence type="ECO:0000313" key="2">
    <source>
        <dbReference type="Proteomes" id="UP000078396"/>
    </source>
</evidence>
<gene>
    <name evidence="1" type="ORF">A4X20_26320</name>
</gene>
<name>A0A178LS05_MYCIR</name>
<accession>A0A178LS05</accession>
<comment type="caution">
    <text evidence="1">The sequence shown here is derived from an EMBL/GenBank/DDBJ whole genome shotgun (WGS) entry which is preliminary data.</text>
</comment>
<sequence>MRAAAEDKVATSVLDVEAVLASECAAAAAAEDAGFGRRIASIDDELRKLSRLREDPRLLPIGRPPGEDHLNRSCE</sequence>
<dbReference type="AlphaFoldDB" id="A0A178LS05"/>
<reference evidence="1 2" key="1">
    <citation type="submission" date="2016-04" db="EMBL/GenBank/DDBJ databases">
        <title>Draft Genome Sequences of Staphylococcus capitis Strain H36, S. capitis Strain H65, S. cohnii Strain H62, S. hominis Strain H69, Mycobacterium iranicum Strain H39, Plantibacter sp. Strain H53, Pseudomonas oryzihabitans Strain H72, and Microbacterium sp. Strain H83, isolated from residential settings.</title>
        <authorList>
            <person name="Lymperopoulou D."/>
            <person name="Adams R.I."/>
            <person name="Lindow S."/>
            <person name="Coil D.A."/>
            <person name="Jospin G."/>
            <person name="Eisen J.A."/>
        </authorList>
    </citation>
    <scope>NUCLEOTIDE SEQUENCE [LARGE SCALE GENOMIC DNA]</scope>
    <source>
        <strain evidence="1 2">H39</strain>
    </source>
</reference>